<proteinExistence type="predicted"/>
<comment type="caution">
    <text evidence="1">The sequence shown here is derived from an EMBL/GenBank/DDBJ whole genome shotgun (WGS) entry which is preliminary data.</text>
</comment>
<name>A0A8S3FJU1_9BILA</name>
<dbReference type="Proteomes" id="UP000681720">
    <property type="component" value="Unassembled WGS sequence"/>
</dbReference>
<feature type="non-terminal residue" evidence="1">
    <location>
        <position position="1"/>
    </location>
</feature>
<gene>
    <name evidence="1" type="ORF">GIL414_LOCUS63866</name>
</gene>
<evidence type="ECO:0000313" key="1">
    <source>
        <dbReference type="EMBL" id="CAF5127535.1"/>
    </source>
</evidence>
<reference evidence="1" key="1">
    <citation type="submission" date="2021-02" db="EMBL/GenBank/DDBJ databases">
        <authorList>
            <person name="Nowell W R."/>
        </authorList>
    </citation>
    <scope>NUCLEOTIDE SEQUENCE</scope>
</reference>
<dbReference type="AlphaFoldDB" id="A0A8S3FJU1"/>
<protein>
    <submittedName>
        <fullName evidence="1">Uncharacterized protein</fullName>
    </submittedName>
</protein>
<accession>A0A8S3FJU1</accession>
<dbReference type="EMBL" id="CAJOBJ010268955">
    <property type="protein sequence ID" value="CAF5127535.1"/>
    <property type="molecule type" value="Genomic_DNA"/>
</dbReference>
<sequence>RRDRLPRHRQVSLPISLPVDQRLYLYIRNGEVLARC</sequence>
<evidence type="ECO:0000313" key="2">
    <source>
        <dbReference type="Proteomes" id="UP000681720"/>
    </source>
</evidence>
<organism evidence="1 2">
    <name type="scientific">Rotaria magnacalcarata</name>
    <dbReference type="NCBI Taxonomy" id="392030"/>
    <lineage>
        <taxon>Eukaryota</taxon>
        <taxon>Metazoa</taxon>
        <taxon>Spiralia</taxon>
        <taxon>Gnathifera</taxon>
        <taxon>Rotifera</taxon>
        <taxon>Eurotatoria</taxon>
        <taxon>Bdelloidea</taxon>
        <taxon>Philodinida</taxon>
        <taxon>Philodinidae</taxon>
        <taxon>Rotaria</taxon>
    </lineage>
</organism>